<dbReference type="SUPFAM" id="SSF48008">
    <property type="entry name" value="GntR ligand-binding domain-like"/>
    <property type="match status" value="1"/>
</dbReference>
<dbReference type="Pfam" id="PF07729">
    <property type="entry name" value="FCD"/>
    <property type="match status" value="1"/>
</dbReference>
<dbReference type="SMART" id="SM00895">
    <property type="entry name" value="FCD"/>
    <property type="match status" value="1"/>
</dbReference>
<evidence type="ECO:0000256" key="3">
    <source>
        <dbReference type="ARBA" id="ARBA00023163"/>
    </source>
</evidence>
<name>A0A948TFE1_9GAMM</name>
<dbReference type="Gene3D" id="1.20.120.530">
    <property type="entry name" value="GntR ligand-binding domain-like"/>
    <property type="match status" value="1"/>
</dbReference>
<dbReference type="AlphaFoldDB" id="A0A948TFE1"/>
<dbReference type="GO" id="GO:0003677">
    <property type="term" value="F:DNA binding"/>
    <property type="evidence" value="ECO:0007669"/>
    <property type="project" value="UniProtKB-KW"/>
</dbReference>
<evidence type="ECO:0000313" key="7">
    <source>
        <dbReference type="Proteomes" id="UP000733611"/>
    </source>
</evidence>
<dbReference type="PRINTS" id="PR00035">
    <property type="entry name" value="HTHGNTR"/>
</dbReference>
<evidence type="ECO:0000256" key="1">
    <source>
        <dbReference type="ARBA" id="ARBA00023015"/>
    </source>
</evidence>
<evidence type="ECO:0000259" key="5">
    <source>
        <dbReference type="PROSITE" id="PS50949"/>
    </source>
</evidence>
<feature type="domain" description="HTH gntR-type" evidence="5">
    <location>
        <begin position="17"/>
        <end position="84"/>
    </location>
</feature>
<dbReference type="PANTHER" id="PTHR43537:SF6">
    <property type="entry name" value="HTH-TYPE TRANSCRIPTIONAL REPRESSOR RSPR"/>
    <property type="match status" value="1"/>
</dbReference>
<dbReference type="InterPro" id="IPR036388">
    <property type="entry name" value="WH-like_DNA-bd_sf"/>
</dbReference>
<dbReference type="InterPro" id="IPR000524">
    <property type="entry name" value="Tscrpt_reg_HTH_GntR"/>
</dbReference>
<keyword evidence="1" id="KW-0805">Transcription regulation</keyword>
<dbReference type="PROSITE" id="PS50949">
    <property type="entry name" value="HTH_GNTR"/>
    <property type="match status" value="1"/>
</dbReference>
<dbReference type="Gene3D" id="1.10.10.10">
    <property type="entry name" value="Winged helix-like DNA-binding domain superfamily/Winged helix DNA-binding domain"/>
    <property type="match status" value="1"/>
</dbReference>
<keyword evidence="2" id="KW-0238">DNA-binding</keyword>
<dbReference type="EMBL" id="JAHLFE010000058">
    <property type="protein sequence ID" value="MBU3843841.1"/>
    <property type="molecule type" value="Genomic_DNA"/>
</dbReference>
<sequence>MASSILSLPKLRISPHKVISAQIYDFLRKHITETNITPGTILSENSLSKHFNVSRQPVREALMRLSYEGMLRVMPQRGSVVERISVSEIRQTVFVRTAIEKECVLNITNLKPKDREECLLQLERVLQQQKRLLQDEEEKDIRAAYLRLDDLFHERLCAISGTNMAWNTIQSLKGQMDRIRFLTFDKDVTPPETVTHEHEEIFAHLKTGDMKQCLVLLSQHLSNIIDTQKPIIRAYSDWFTPESLNMLRRDEAEMAEVKDKKTKAEGHGSVDKPKARASRTSAKKDAQ</sequence>
<feature type="region of interest" description="Disordered" evidence="4">
    <location>
        <begin position="253"/>
        <end position="287"/>
    </location>
</feature>
<comment type="caution">
    <text evidence="6">The sequence shown here is derived from an EMBL/GenBank/DDBJ whole genome shotgun (WGS) entry which is preliminary data.</text>
</comment>
<evidence type="ECO:0000256" key="2">
    <source>
        <dbReference type="ARBA" id="ARBA00023125"/>
    </source>
</evidence>
<dbReference type="InterPro" id="IPR036390">
    <property type="entry name" value="WH_DNA-bd_sf"/>
</dbReference>
<dbReference type="GO" id="GO:0003700">
    <property type="term" value="F:DNA-binding transcription factor activity"/>
    <property type="evidence" value="ECO:0007669"/>
    <property type="project" value="InterPro"/>
</dbReference>
<keyword evidence="3" id="KW-0804">Transcription</keyword>
<proteinExistence type="predicted"/>
<organism evidence="6 7">
    <name type="scientific">Candidatus Anaerobiospirillum pullicola</name>
    <dbReference type="NCBI Taxonomy" id="2838451"/>
    <lineage>
        <taxon>Bacteria</taxon>
        <taxon>Pseudomonadati</taxon>
        <taxon>Pseudomonadota</taxon>
        <taxon>Gammaproteobacteria</taxon>
        <taxon>Aeromonadales</taxon>
        <taxon>Succinivibrionaceae</taxon>
        <taxon>Anaerobiospirillum</taxon>
    </lineage>
</organism>
<dbReference type="SUPFAM" id="SSF46785">
    <property type="entry name" value="Winged helix' DNA-binding domain"/>
    <property type="match status" value="1"/>
</dbReference>
<evidence type="ECO:0000256" key="4">
    <source>
        <dbReference type="SAM" id="MobiDB-lite"/>
    </source>
</evidence>
<dbReference type="InterPro" id="IPR008920">
    <property type="entry name" value="TF_FadR/GntR_C"/>
</dbReference>
<dbReference type="InterPro" id="IPR011711">
    <property type="entry name" value="GntR_C"/>
</dbReference>
<dbReference type="SMART" id="SM00345">
    <property type="entry name" value="HTH_GNTR"/>
    <property type="match status" value="1"/>
</dbReference>
<dbReference type="Pfam" id="PF00392">
    <property type="entry name" value="GntR"/>
    <property type="match status" value="1"/>
</dbReference>
<gene>
    <name evidence="6" type="ORF">H9847_03065</name>
</gene>
<reference evidence="6" key="1">
    <citation type="journal article" date="2021" name="PeerJ">
        <title>Extensive microbial diversity within the chicken gut microbiome revealed by metagenomics and culture.</title>
        <authorList>
            <person name="Gilroy R."/>
            <person name="Ravi A."/>
            <person name="Getino M."/>
            <person name="Pursley I."/>
            <person name="Horton D.L."/>
            <person name="Alikhan N.F."/>
            <person name="Baker D."/>
            <person name="Gharbi K."/>
            <person name="Hall N."/>
            <person name="Watson M."/>
            <person name="Adriaenssens E.M."/>
            <person name="Foster-Nyarko E."/>
            <person name="Jarju S."/>
            <person name="Secka A."/>
            <person name="Antonio M."/>
            <person name="Oren A."/>
            <person name="Chaudhuri R.R."/>
            <person name="La Ragione R."/>
            <person name="Hildebrand F."/>
            <person name="Pallen M.J."/>
        </authorList>
    </citation>
    <scope>NUCLEOTIDE SEQUENCE</scope>
    <source>
        <strain evidence="6">378</strain>
    </source>
</reference>
<accession>A0A948TFE1</accession>
<dbReference type="CDD" id="cd07377">
    <property type="entry name" value="WHTH_GntR"/>
    <property type="match status" value="1"/>
</dbReference>
<feature type="compositionally biased region" description="Basic and acidic residues" evidence="4">
    <location>
        <begin position="253"/>
        <end position="274"/>
    </location>
</feature>
<reference evidence="6" key="2">
    <citation type="submission" date="2021-04" db="EMBL/GenBank/DDBJ databases">
        <authorList>
            <person name="Gilroy R."/>
        </authorList>
    </citation>
    <scope>NUCLEOTIDE SEQUENCE</scope>
    <source>
        <strain evidence="6">378</strain>
    </source>
</reference>
<protein>
    <submittedName>
        <fullName evidence="6">GntR family transcriptional regulator</fullName>
    </submittedName>
</protein>
<dbReference type="PANTHER" id="PTHR43537">
    <property type="entry name" value="TRANSCRIPTIONAL REGULATOR, GNTR FAMILY"/>
    <property type="match status" value="1"/>
</dbReference>
<evidence type="ECO:0000313" key="6">
    <source>
        <dbReference type="EMBL" id="MBU3843841.1"/>
    </source>
</evidence>
<dbReference type="Proteomes" id="UP000733611">
    <property type="component" value="Unassembled WGS sequence"/>
</dbReference>